<comment type="caution">
    <text evidence="10">The sequence shown here is derived from an EMBL/GenBank/DDBJ whole genome shotgun (WGS) entry which is preliminary data.</text>
</comment>
<dbReference type="STRING" id="34508.A0A4V5ZZF4"/>
<keyword evidence="5" id="KW-0832">Ubl conjugation</keyword>
<dbReference type="AlphaFoldDB" id="A0A4V5ZZF4"/>
<accession>A0A4V5ZZF4</accession>
<comment type="similarity">
    <text evidence="2 7 8">Belongs to the cullin family.</text>
</comment>
<dbReference type="Pfam" id="PF00888">
    <property type="entry name" value="Cullin"/>
    <property type="match status" value="1"/>
</dbReference>
<gene>
    <name evidence="10" type="ORF">L596_023487</name>
</gene>
<dbReference type="SMART" id="SM00182">
    <property type="entry name" value="CULLIN"/>
    <property type="match status" value="1"/>
</dbReference>
<evidence type="ECO:0000256" key="7">
    <source>
        <dbReference type="PROSITE-ProRule" id="PRU00330"/>
    </source>
</evidence>
<evidence type="ECO:0000256" key="8">
    <source>
        <dbReference type="RuleBase" id="RU003829"/>
    </source>
</evidence>
<dbReference type="InterPro" id="IPR016158">
    <property type="entry name" value="Cullin_homology"/>
</dbReference>
<evidence type="ECO:0000256" key="4">
    <source>
        <dbReference type="ARBA" id="ARBA00022786"/>
    </source>
</evidence>
<dbReference type="GO" id="GO:0005634">
    <property type="term" value="C:nucleus"/>
    <property type="evidence" value="ECO:0007669"/>
    <property type="project" value="UniProtKB-ARBA"/>
</dbReference>
<evidence type="ECO:0000313" key="11">
    <source>
        <dbReference type="Proteomes" id="UP000298663"/>
    </source>
</evidence>
<reference evidence="10 11" key="1">
    <citation type="journal article" date="2015" name="Genome Biol.">
        <title>Comparative genomics of Steinernema reveals deeply conserved gene regulatory networks.</title>
        <authorList>
            <person name="Dillman A.R."/>
            <person name="Macchietto M."/>
            <person name="Porter C.F."/>
            <person name="Rogers A."/>
            <person name="Williams B."/>
            <person name="Antoshechkin I."/>
            <person name="Lee M.M."/>
            <person name="Goodwin Z."/>
            <person name="Lu X."/>
            <person name="Lewis E.E."/>
            <person name="Goodrich-Blair H."/>
            <person name="Stock S.P."/>
            <person name="Adams B.J."/>
            <person name="Sternberg P.W."/>
            <person name="Mortazavi A."/>
        </authorList>
    </citation>
    <scope>NUCLEOTIDE SEQUENCE [LARGE SCALE GENOMIC DNA]</scope>
    <source>
        <strain evidence="10 11">ALL</strain>
    </source>
</reference>
<keyword evidence="4" id="KW-0833">Ubl conjugation pathway</keyword>
<dbReference type="Proteomes" id="UP000298663">
    <property type="component" value="Unassembled WGS sequence"/>
</dbReference>
<dbReference type="SUPFAM" id="SSF46785">
    <property type="entry name" value="Winged helix' DNA-binding domain"/>
    <property type="match status" value="1"/>
</dbReference>
<dbReference type="InterPro" id="IPR036388">
    <property type="entry name" value="WH-like_DNA-bd_sf"/>
</dbReference>
<protein>
    <recommendedName>
        <fullName evidence="6">Cullin-1</fullName>
    </recommendedName>
</protein>
<dbReference type="InterPro" id="IPR036317">
    <property type="entry name" value="Cullin_homology_sf"/>
</dbReference>
<dbReference type="GO" id="GO:1902532">
    <property type="term" value="P:negative regulation of intracellular signal transduction"/>
    <property type="evidence" value="ECO:0007669"/>
    <property type="project" value="UniProtKB-ARBA"/>
</dbReference>
<evidence type="ECO:0000259" key="9">
    <source>
        <dbReference type="PROSITE" id="PS50069"/>
    </source>
</evidence>
<dbReference type="FunFam" id="1.20.1310.10:FF:000012">
    <property type="entry name" value="Cullin 2"/>
    <property type="match status" value="1"/>
</dbReference>
<dbReference type="FunFam" id="1.20.1310.10:FF:000029">
    <property type="entry name" value="Cullin homolog 1"/>
    <property type="match status" value="1"/>
</dbReference>
<dbReference type="GO" id="GO:0031625">
    <property type="term" value="F:ubiquitin protein ligase binding"/>
    <property type="evidence" value="ECO:0007669"/>
    <property type="project" value="InterPro"/>
</dbReference>
<reference evidence="10 11" key="2">
    <citation type="journal article" date="2019" name="G3 (Bethesda)">
        <title>Hybrid Assembly of the Genome of the Entomopathogenic Nematode Steinernema carpocapsae Identifies the X-Chromosome.</title>
        <authorList>
            <person name="Serra L."/>
            <person name="Macchietto M."/>
            <person name="Macias-Munoz A."/>
            <person name="McGill C.J."/>
            <person name="Rodriguez I.M."/>
            <person name="Rodriguez B."/>
            <person name="Murad R."/>
            <person name="Mortazavi A."/>
        </authorList>
    </citation>
    <scope>NUCLEOTIDE SEQUENCE [LARGE SCALE GENOMIC DNA]</scope>
    <source>
        <strain evidence="10 11">ALL</strain>
    </source>
</reference>
<dbReference type="GO" id="GO:0019005">
    <property type="term" value="C:SCF ubiquitin ligase complex"/>
    <property type="evidence" value="ECO:0007669"/>
    <property type="project" value="UniProtKB-ARBA"/>
</dbReference>
<dbReference type="SMART" id="SM00884">
    <property type="entry name" value="Cullin_Nedd8"/>
    <property type="match status" value="1"/>
</dbReference>
<sequence length="812" mass="93867">MARAGQQNQRSIEEVWQELEDGLRKIYRRERISVKEYMALYSTVYNYCTVSSEHRNNREQAAGRRIDNPILANGRRAAAGAANPNGAEFAGIDVYNKLKAFFNESIEDVLRTVIEENGGLEGEDLLKYYTESWRDFQFSSRVVDGLFRYLNRHWIKREMDEGNSEVYETYVLALVMWKQKLFDNNNDSVSQAVLQLIERERNGEGINSSLISGVVDSYVELGMNEGQLPEQSPNALPTFQNFPSGATTPDQQIRLKVYLDRFENRLLNQTNDYYRSEAEAFIQANTVTEYMKKVEQRLKEEDERCDRYLHAYTKKRLAHVLENVLIKRRLDRFQAEFTSLLDANRDEDLARMFSLCSRVEGALEPLKQEFLTFVTKKGEEAVERIAAESNDVNDPKPYVRAILDVHRRYLHLVTTAFQNDSGFVQSFDKACNVFVNKNAITRTRTNINKSAELLARYADLLLRKGGIRSVEDNDTEDQLNETMVVFKYLEDKDIFQKYYTKMLAKRLTSDMSASDDSEGRMISKLKTMCGFEYTNNLQRMFTDVGLSRDLNEKFHEKISEGTQAGVKCDFSAMVLGSGAWPLSQTQLFVIPPVLNQCLDAFNTFYSGQHQGRKLSWLYNMSRGEIVSTCLPRKYTFVTSTPQMTVILKFNDSITQSFGTLREETQLSKDAVLSVVASLVKCDLLRLPNSAKFDPHGIDDSTILTLNENFTNKKMKVDLTRLQVGKMEAKQETDQMEKTVDEDRKMIIQAAIVRIMKMRKRVKHNQLIAEVCDQIVPRFKPKINMIKKYIDILMEKEYMKRVPEEKDIYEYIS</sequence>
<dbReference type="InterPro" id="IPR019559">
    <property type="entry name" value="Cullin_neddylation_domain"/>
</dbReference>
<dbReference type="InterPro" id="IPR045093">
    <property type="entry name" value="Cullin"/>
</dbReference>
<dbReference type="InterPro" id="IPR036390">
    <property type="entry name" value="WH_DNA-bd_sf"/>
</dbReference>
<dbReference type="FunFam" id="1.10.10.10:FF:000014">
    <property type="entry name" value="Cullin 1"/>
    <property type="match status" value="1"/>
</dbReference>
<dbReference type="OrthoDB" id="27073at2759"/>
<dbReference type="GO" id="GO:0006511">
    <property type="term" value="P:ubiquitin-dependent protein catabolic process"/>
    <property type="evidence" value="ECO:0007669"/>
    <property type="project" value="InterPro"/>
</dbReference>
<evidence type="ECO:0000256" key="5">
    <source>
        <dbReference type="ARBA" id="ARBA00022843"/>
    </source>
</evidence>
<evidence type="ECO:0000313" key="10">
    <source>
        <dbReference type="EMBL" id="TKR67315.1"/>
    </source>
</evidence>
<organism evidence="10 11">
    <name type="scientific">Steinernema carpocapsae</name>
    <name type="common">Entomopathogenic nematode</name>
    <dbReference type="NCBI Taxonomy" id="34508"/>
    <lineage>
        <taxon>Eukaryota</taxon>
        <taxon>Metazoa</taxon>
        <taxon>Ecdysozoa</taxon>
        <taxon>Nematoda</taxon>
        <taxon>Chromadorea</taxon>
        <taxon>Rhabditida</taxon>
        <taxon>Tylenchina</taxon>
        <taxon>Panagrolaimomorpha</taxon>
        <taxon>Strongyloidoidea</taxon>
        <taxon>Steinernematidae</taxon>
        <taxon>Steinernema</taxon>
    </lineage>
</organism>
<dbReference type="InterPro" id="IPR016159">
    <property type="entry name" value="Cullin_repeat-like_dom_sf"/>
</dbReference>
<name>A0A4V5ZZF4_STECR</name>
<dbReference type="Gene3D" id="1.20.1310.10">
    <property type="entry name" value="Cullin Repeats"/>
    <property type="match status" value="4"/>
</dbReference>
<dbReference type="SUPFAM" id="SSF74788">
    <property type="entry name" value="Cullin repeat-like"/>
    <property type="match status" value="1"/>
</dbReference>
<dbReference type="Gene3D" id="1.10.10.10">
    <property type="entry name" value="Winged helix-like DNA-binding domain superfamily/Winged helix DNA-binding domain"/>
    <property type="match status" value="1"/>
</dbReference>
<dbReference type="GO" id="GO:0010564">
    <property type="term" value="P:regulation of cell cycle process"/>
    <property type="evidence" value="ECO:0007669"/>
    <property type="project" value="UniProtKB-ARBA"/>
</dbReference>
<dbReference type="SUPFAM" id="SSF75632">
    <property type="entry name" value="Cullin homology domain"/>
    <property type="match status" value="1"/>
</dbReference>
<feature type="domain" description="Cullin family profile" evidence="9">
    <location>
        <begin position="449"/>
        <end position="679"/>
    </location>
</feature>
<dbReference type="InterPro" id="IPR001373">
    <property type="entry name" value="Cullin_N"/>
</dbReference>
<dbReference type="PANTHER" id="PTHR11932">
    <property type="entry name" value="CULLIN"/>
    <property type="match status" value="1"/>
</dbReference>
<dbReference type="Pfam" id="PF26557">
    <property type="entry name" value="Cullin_AB"/>
    <property type="match status" value="1"/>
</dbReference>
<evidence type="ECO:0000256" key="6">
    <source>
        <dbReference type="ARBA" id="ARBA00069612"/>
    </source>
</evidence>
<dbReference type="InterPro" id="IPR059120">
    <property type="entry name" value="Cullin-like_AB"/>
</dbReference>
<dbReference type="FunFam" id="1.20.1310.10:FF:000026">
    <property type="entry name" value="Cullin 1"/>
    <property type="match status" value="1"/>
</dbReference>
<evidence type="ECO:0000256" key="3">
    <source>
        <dbReference type="ARBA" id="ARBA00022499"/>
    </source>
</evidence>
<dbReference type="GO" id="GO:0043066">
    <property type="term" value="P:negative regulation of apoptotic process"/>
    <property type="evidence" value="ECO:0007669"/>
    <property type="project" value="UniProtKB-ARBA"/>
</dbReference>
<keyword evidence="3" id="KW-1017">Isopeptide bond</keyword>
<comment type="pathway">
    <text evidence="1">Protein modification; protein ubiquitination.</text>
</comment>
<keyword evidence="11" id="KW-1185">Reference proteome</keyword>
<dbReference type="Gene3D" id="3.30.230.130">
    <property type="entry name" value="Cullin, Chain C, Domain 2"/>
    <property type="match status" value="1"/>
</dbReference>
<dbReference type="PROSITE" id="PS50069">
    <property type="entry name" value="CULLIN_2"/>
    <property type="match status" value="1"/>
</dbReference>
<evidence type="ECO:0000256" key="1">
    <source>
        <dbReference type="ARBA" id="ARBA00004906"/>
    </source>
</evidence>
<dbReference type="FunFam" id="1.20.1310.10:FF:000011">
    <property type="entry name" value="Cullin 1"/>
    <property type="match status" value="1"/>
</dbReference>
<dbReference type="Pfam" id="PF10557">
    <property type="entry name" value="Cullin_Nedd8"/>
    <property type="match status" value="1"/>
</dbReference>
<proteinExistence type="inferred from homology"/>
<evidence type="ECO:0000256" key="2">
    <source>
        <dbReference type="ARBA" id="ARBA00006019"/>
    </source>
</evidence>
<dbReference type="EMBL" id="AZBU02000008">
    <property type="protein sequence ID" value="TKR67315.1"/>
    <property type="molecule type" value="Genomic_DNA"/>
</dbReference>